<evidence type="ECO:0000313" key="9">
    <source>
        <dbReference type="Proteomes" id="UP000830158"/>
    </source>
</evidence>
<feature type="transmembrane region" description="Helical" evidence="6">
    <location>
        <begin position="360"/>
        <end position="383"/>
    </location>
</feature>
<feature type="transmembrane region" description="Helical" evidence="6">
    <location>
        <begin position="300"/>
        <end position="323"/>
    </location>
</feature>
<feature type="transmembrane region" description="Helical" evidence="6">
    <location>
        <begin position="108"/>
        <end position="128"/>
    </location>
</feature>
<evidence type="ECO:0000256" key="5">
    <source>
        <dbReference type="ARBA" id="ARBA00023136"/>
    </source>
</evidence>
<dbReference type="InterPro" id="IPR005829">
    <property type="entry name" value="Sugar_transporter_CS"/>
</dbReference>
<dbReference type="RefSeq" id="WP_116114760.1">
    <property type="nucleotide sequence ID" value="NZ_CP091196.1"/>
</dbReference>
<feature type="transmembrane region" description="Helical" evidence="6">
    <location>
        <begin position="276"/>
        <end position="294"/>
    </location>
</feature>
<evidence type="ECO:0000256" key="4">
    <source>
        <dbReference type="ARBA" id="ARBA00022989"/>
    </source>
</evidence>
<proteinExistence type="predicted"/>
<dbReference type="InterPro" id="IPR050189">
    <property type="entry name" value="MFS_Efflux_Transporters"/>
</dbReference>
<dbReference type="InterPro" id="IPR011701">
    <property type="entry name" value="MFS"/>
</dbReference>
<name>A0ABY4NXK0_9PSEU</name>
<keyword evidence="4 6" id="KW-1133">Transmembrane helix</keyword>
<comment type="subcellular location">
    <subcellularLocation>
        <location evidence="1">Cell membrane</location>
        <topology evidence="1">Multi-pass membrane protein</topology>
    </subcellularLocation>
</comment>
<feature type="transmembrane region" description="Helical" evidence="6">
    <location>
        <begin position="209"/>
        <end position="232"/>
    </location>
</feature>
<dbReference type="InterPro" id="IPR036259">
    <property type="entry name" value="MFS_trans_sf"/>
</dbReference>
<feature type="transmembrane region" description="Helical" evidence="6">
    <location>
        <begin position="335"/>
        <end position="354"/>
    </location>
</feature>
<organism evidence="8 9">
    <name type="scientific">Amycolatopsis thermalba</name>
    <dbReference type="NCBI Taxonomy" id="944492"/>
    <lineage>
        <taxon>Bacteria</taxon>
        <taxon>Bacillati</taxon>
        <taxon>Actinomycetota</taxon>
        <taxon>Actinomycetes</taxon>
        <taxon>Pseudonocardiales</taxon>
        <taxon>Pseudonocardiaceae</taxon>
        <taxon>Amycolatopsis</taxon>
    </lineage>
</organism>
<evidence type="ECO:0000256" key="2">
    <source>
        <dbReference type="ARBA" id="ARBA00022475"/>
    </source>
</evidence>
<evidence type="ECO:0000313" key="8">
    <source>
        <dbReference type="EMBL" id="UQS24809.1"/>
    </source>
</evidence>
<dbReference type="EMBL" id="CP091196">
    <property type="protein sequence ID" value="UQS24809.1"/>
    <property type="molecule type" value="Genomic_DNA"/>
</dbReference>
<feature type="transmembrane region" description="Helical" evidence="6">
    <location>
        <begin position="140"/>
        <end position="162"/>
    </location>
</feature>
<evidence type="ECO:0000256" key="1">
    <source>
        <dbReference type="ARBA" id="ARBA00004651"/>
    </source>
</evidence>
<feature type="domain" description="Major facilitator superfamily (MFS) profile" evidence="7">
    <location>
        <begin position="13"/>
        <end position="387"/>
    </location>
</feature>
<dbReference type="InterPro" id="IPR020846">
    <property type="entry name" value="MFS_dom"/>
</dbReference>
<gene>
    <name evidence="8" type="ORF">L1857_19295</name>
</gene>
<dbReference type="SUPFAM" id="SSF103473">
    <property type="entry name" value="MFS general substrate transporter"/>
    <property type="match status" value="1"/>
</dbReference>
<protein>
    <submittedName>
        <fullName evidence="8">MFS transporter</fullName>
    </submittedName>
</protein>
<dbReference type="PROSITE" id="PS50850">
    <property type="entry name" value="MFS"/>
    <property type="match status" value="1"/>
</dbReference>
<accession>A0ABY4NXK0</accession>
<dbReference type="CDD" id="cd17473">
    <property type="entry name" value="MFS_arabinose_efflux_permease_like"/>
    <property type="match status" value="1"/>
</dbReference>
<keyword evidence="3 6" id="KW-0812">Transmembrane</keyword>
<sequence>MTTPAPAVRNPAALVVLLFGSTLGVMAGSTIVPVLEVIRSDLGVSGTAAGLIITAHGLAIAVSSPLVGWLIDRLGVRPVLAGGLVLYGLAGGAGLFITSYPVLIASRLVFGVGAATVFSGTTVALLGLYRGALRDRVMGWRSATTSLGGLAWPLLAGAVGGISWHAAFAVYLVGIPLGLATMVALPNSHPKPAERGPHGGMLALLRARPALLGLYALMVTTALLMYALAVFLPQRLAQVGVTEPFLVSMFTVGSSAAMSVVGLVYARTRARLGYDVLLRVSAALWVGTFVILGVTDAPAVIAVAPVLFGLGNGLAFPALTVLVGEAAPPELRGQTVALSATGSFAGQFLSPLLLGPLIGATTITTGFLAAACLAGLVLLLLLATRVPANDSSSAKV</sequence>
<dbReference type="PANTHER" id="PTHR43124:SF3">
    <property type="entry name" value="CHLORAMPHENICOL EFFLUX PUMP RV0191"/>
    <property type="match status" value="1"/>
</dbReference>
<dbReference type="Gene3D" id="1.20.1250.20">
    <property type="entry name" value="MFS general substrate transporter like domains"/>
    <property type="match status" value="1"/>
</dbReference>
<evidence type="ECO:0000256" key="6">
    <source>
        <dbReference type="SAM" id="Phobius"/>
    </source>
</evidence>
<keyword evidence="9" id="KW-1185">Reference proteome</keyword>
<keyword evidence="2" id="KW-1003">Cell membrane</keyword>
<evidence type="ECO:0000259" key="7">
    <source>
        <dbReference type="PROSITE" id="PS50850"/>
    </source>
</evidence>
<evidence type="ECO:0000256" key="3">
    <source>
        <dbReference type="ARBA" id="ARBA00022692"/>
    </source>
</evidence>
<dbReference type="Pfam" id="PF07690">
    <property type="entry name" value="MFS_1"/>
    <property type="match status" value="1"/>
</dbReference>
<dbReference type="PANTHER" id="PTHR43124">
    <property type="entry name" value="PURINE EFFLUX PUMP PBUE"/>
    <property type="match status" value="1"/>
</dbReference>
<reference evidence="8" key="1">
    <citation type="submission" date="2022-01" db="EMBL/GenBank/DDBJ databases">
        <title>PSI-footprinting approach for the identification of protein synthesis inhibitor producers.</title>
        <authorList>
            <person name="Handel F."/>
            <person name="Kulik A."/>
            <person name="Wex K.W."/>
            <person name="Berscheid A."/>
            <person name="Saur J.S."/>
            <person name="Winkler A."/>
            <person name="Wibberg D."/>
            <person name="Kalinowski J."/>
            <person name="Broetz-Oesterhelt H."/>
            <person name="Mast Y."/>
        </authorList>
    </citation>
    <scope>NUCLEOTIDE SEQUENCE</scope>
    <source>
        <strain evidence="8">KNN 49.3e</strain>
    </source>
</reference>
<dbReference type="Proteomes" id="UP000830158">
    <property type="component" value="Chromosome"/>
</dbReference>
<feature type="transmembrane region" description="Helical" evidence="6">
    <location>
        <begin position="244"/>
        <end position="264"/>
    </location>
</feature>
<feature type="transmembrane region" description="Helical" evidence="6">
    <location>
        <begin position="51"/>
        <end position="71"/>
    </location>
</feature>
<feature type="transmembrane region" description="Helical" evidence="6">
    <location>
        <begin position="78"/>
        <end position="102"/>
    </location>
</feature>
<dbReference type="PROSITE" id="PS00217">
    <property type="entry name" value="SUGAR_TRANSPORT_2"/>
    <property type="match status" value="1"/>
</dbReference>
<keyword evidence="5 6" id="KW-0472">Membrane</keyword>